<dbReference type="PANTHER" id="PTHR47174:SF2">
    <property type="entry name" value="SH3 DOMAIN SIGNALLING PROTEIN (AFU_ORTHOLOGUE AFUA_5G07670)"/>
    <property type="match status" value="1"/>
</dbReference>
<feature type="domain" description="SH3" evidence="4">
    <location>
        <begin position="340"/>
        <end position="417"/>
    </location>
</feature>
<dbReference type="PROSITE" id="PS51021">
    <property type="entry name" value="BAR"/>
    <property type="match status" value="1"/>
</dbReference>
<dbReference type="InterPro" id="IPR001452">
    <property type="entry name" value="SH3_domain"/>
</dbReference>
<dbReference type="EMBL" id="JAZGSY010000032">
    <property type="protein sequence ID" value="KAL1842821.1"/>
    <property type="molecule type" value="Genomic_DNA"/>
</dbReference>
<comment type="caution">
    <text evidence="6">The sequence shown here is derived from an EMBL/GenBank/DDBJ whole genome shotgun (WGS) entry which is preliminary data.</text>
</comment>
<dbReference type="InterPro" id="IPR036028">
    <property type="entry name" value="SH3-like_dom_sf"/>
</dbReference>
<dbReference type="PRINTS" id="PR00452">
    <property type="entry name" value="SH3DOMAIN"/>
</dbReference>
<proteinExistence type="predicted"/>
<evidence type="ECO:0008006" key="8">
    <source>
        <dbReference type="Google" id="ProtNLM"/>
    </source>
</evidence>
<evidence type="ECO:0000259" key="4">
    <source>
        <dbReference type="PROSITE" id="PS50002"/>
    </source>
</evidence>
<dbReference type="Gene3D" id="2.30.30.40">
    <property type="entry name" value="SH3 Domains"/>
    <property type="match status" value="1"/>
</dbReference>
<keyword evidence="7" id="KW-1185">Reference proteome</keyword>
<dbReference type="SUPFAM" id="SSF103657">
    <property type="entry name" value="BAR/IMD domain-like"/>
    <property type="match status" value="1"/>
</dbReference>
<reference evidence="6 7" key="1">
    <citation type="journal article" date="2024" name="Commun. Biol.">
        <title>Comparative genomic analysis of thermophilic fungi reveals convergent evolutionary adaptations and gene losses.</title>
        <authorList>
            <person name="Steindorff A.S."/>
            <person name="Aguilar-Pontes M.V."/>
            <person name="Robinson A.J."/>
            <person name="Andreopoulos B."/>
            <person name="LaButti K."/>
            <person name="Kuo A."/>
            <person name="Mondo S."/>
            <person name="Riley R."/>
            <person name="Otillar R."/>
            <person name="Haridas S."/>
            <person name="Lipzen A."/>
            <person name="Grimwood J."/>
            <person name="Schmutz J."/>
            <person name="Clum A."/>
            <person name="Reid I.D."/>
            <person name="Moisan M.C."/>
            <person name="Butler G."/>
            <person name="Nguyen T.T.M."/>
            <person name="Dewar K."/>
            <person name="Conant G."/>
            <person name="Drula E."/>
            <person name="Henrissat B."/>
            <person name="Hansel C."/>
            <person name="Singer S."/>
            <person name="Hutchinson M.I."/>
            <person name="de Vries R.P."/>
            <person name="Natvig D.O."/>
            <person name="Powell A.J."/>
            <person name="Tsang A."/>
            <person name="Grigoriev I.V."/>
        </authorList>
    </citation>
    <scope>NUCLEOTIDE SEQUENCE [LARGE SCALE GENOMIC DNA]</scope>
    <source>
        <strain evidence="6 7">CBS 620.91</strain>
    </source>
</reference>
<name>A0ABR3VPE8_HUMIN</name>
<dbReference type="SMART" id="SM00326">
    <property type="entry name" value="SH3"/>
    <property type="match status" value="1"/>
</dbReference>
<dbReference type="InterPro" id="IPR027267">
    <property type="entry name" value="AH/BAR_dom_sf"/>
</dbReference>
<dbReference type="Proteomes" id="UP001583172">
    <property type="component" value="Unassembled WGS sequence"/>
</dbReference>
<organism evidence="6 7">
    <name type="scientific">Humicola insolens</name>
    <name type="common">Soft-rot fungus</name>
    <dbReference type="NCBI Taxonomy" id="85995"/>
    <lineage>
        <taxon>Eukaryota</taxon>
        <taxon>Fungi</taxon>
        <taxon>Dikarya</taxon>
        <taxon>Ascomycota</taxon>
        <taxon>Pezizomycotina</taxon>
        <taxon>Sordariomycetes</taxon>
        <taxon>Sordariomycetidae</taxon>
        <taxon>Sordariales</taxon>
        <taxon>Chaetomiaceae</taxon>
        <taxon>Mycothermus</taxon>
    </lineage>
</organism>
<dbReference type="InterPro" id="IPR046982">
    <property type="entry name" value="BIN3/RVS161-like"/>
</dbReference>
<evidence type="ECO:0000256" key="2">
    <source>
        <dbReference type="PROSITE-ProRule" id="PRU00192"/>
    </source>
</evidence>
<dbReference type="Gene3D" id="1.20.1270.60">
    <property type="entry name" value="Arfaptin homology (AH) domain/BAR domain"/>
    <property type="match status" value="1"/>
</dbReference>
<gene>
    <name evidence="6" type="ORF">VTJ49DRAFT_4150</name>
</gene>
<evidence type="ECO:0000313" key="7">
    <source>
        <dbReference type="Proteomes" id="UP001583172"/>
    </source>
</evidence>
<evidence type="ECO:0000313" key="6">
    <source>
        <dbReference type="EMBL" id="KAL1842821.1"/>
    </source>
</evidence>
<sequence>MKRIRYVTNLLHSKGPGENAKAAMMLKDYDDCEGVLNQAACMSLVTTQLQLMTEYEHLYDPVLGPTDRPNRAAETSRLQLERIFKLKEAYRDLKDDILDELGKIDVQVIKPASSARDSLAPVRKTIKKRENKRLAYELAQERAITLEKKVFRAPKEDAALSKAEAERARTAEEFEAVDRHLREILPSLLRITFGLVGPLVETLVAIQHRLMALTYTTLHDYCKAVGFPATALSTQEIIEVWANQFGPVRRKVESIGCLGRNKTMQQNKAKKTGPSVSGVRGLNSMDGTPIDNLSAPVPLPAPRPSQRTEPAFSAPPPPNEKLPFQSTSPSKPGLARANVNSLTTATVLGGSSIAAGKKKPPPPPPPRRTAGQRTGDLSFLQGDRIRVIERTGTDQDWWTGEVNGVTGKFPANYCKPA</sequence>
<feature type="region of interest" description="Disordered" evidence="3">
    <location>
        <begin position="349"/>
        <end position="380"/>
    </location>
</feature>
<dbReference type="SUPFAM" id="SSF50044">
    <property type="entry name" value="SH3-domain"/>
    <property type="match status" value="1"/>
</dbReference>
<feature type="region of interest" description="Disordered" evidence="3">
    <location>
        <begin position="264"/>
        <end position="335"/>
    </location>
</feature>
<feature type="domain" description="BAR" evidence="5">
    <location>
        <begin position="1"/>
        <end position="231"/>
    </location>
</feature>
<protein>
    <recommendedName>
        <fullName evidence="8">SH3 domain-containing protein</fullName>
    </recommendedName>
</protein>
<dbReference type="PROSITE" id="PS50002">
    <property type="entry name" value="SH3"/>
    <property type="match status" value="1"/>
</dbReference>
<evidence type="ECO:0000256" key="3">
    <source>
        <dbReference type="SAM" id="MobiDB-lite"/>
    </source>
</evidence>
<evidence type="ECO:0000259" key="5">
    <source>
        <dbReference type="PROSITE" id="PS51021"/>
    </source>
</evidence>
<keyword evidence="1 2" id="KW-0728">SH3 domain</keyword>
<dbReference type="Pfam" id="PF03114">
    <property type="entry name" value="BAR"/>
    <property type="match status" value="1"/>
</dbReference>
<accession>A0ABR3VPE8</accession>
<dbReference type="Pfam" id="PF14604">
    <property type="entry name" value="SH3_9"/>
    <property type="match status" value="1"/>
</dbReference>
<dbReference type="PANTHER" id="PTHR47174">
    <property type="entry name" value="BRIDGING INTEGRATOR 3"/>
    <property type="match status" value="1"/>
</dbReference>
<dbReference type="InterPro" id="IPR004148">
    <property type="entry name" value="BAR_dom"/>
</dbReference>
<evidence type="ECO:0000256" key="1">
    <source>
        <dbReference type="ARBA" id="ARBA00022443"/>
    </source>
</evidence>